<dbReference type="GO" id="GO:0000139">
    <property type="term" value="C:Golgi membrane"/>
    <property type="evidence" value="ECO:0007669"/>
    <property type="project" value="UniProtKB-SubCell"/>
</dbReference>
<dbReference type="InterPro" id="IPR050550">
    <property type="entry name" value="SEC23_SEC24_subfamily"/>
</dbReference>
<dbReference type="GO" id="GO:0070971">
    <property type="term" value="C:endoplasmic reticulum exit site"/>
    <property type="evidence" value="ECO:0007669"/>
    <property type="project" value="TreeGrafter"/>
</dbReference>
<dbReference type="Gene3D" id="3.40.20.10">
    <property type="entry name" value="Severin"/>
    <property type="match status" value="1"/>
</dbReference>
<dbReference type="InterPro" id="IPR036465">
    <property type="entry name" value="vWFA_dom_sf"/>
</dbReference>
<evidence type="ECO:0000259" key="12">
    <source>
        <dbReference type="Pfam" id="PF04811"/>
    </source>
</evidence>
<dbReference type="GO" id="GO:0006886">
    <property type="term" value="P:intracellular protein transport"/>
    <property type="evidence" value="ECO:0007669"/>
    <property type="project" value="InterPro"/>
</dbReference>
<dbReference type="Pfam" id="PF08033">
    <property type="entry name" value="Sec23_BS"/>
    <property type="match status" value="1"/>
</dbReference>
<evidence type="ECO:0000259" key="13">
    <source>
        <dbReference type="Pfam" id="PF04815"/>
    </source>
</evidence>
<keyword evidence="8" id="KW-0333">Golgi apparatus</keyword>
<dbReference type="PANTHER" id="PTHR13803">
    <property type="entry name" value="SEC24-RELATED PROTEIN"/>
    <property type="match status" value="1"/>
</dbReference>
<dbReference type="InterPro" id="IPR006895">
    <property type="entry name" value="Znf_Sec23_Sec24"/>
</dbReference>
<dbReference type="Gene3D" id="1.20.120.730">
    <property type="entry name" value="Sec23/Sec24 helical domain"/>
    <property type="match status" value="1"/>
</dbReference>
<dbReference type="OrthoDB" id="49016at2759"/>
<evidence type="ECO:0000256" key="1">
    <source>
        <dbReference type="ARBA" id="ARBA00004394"/>
    </source>
</evidence>
<evidence type="ECO:0000256" key="3">
    <source>
        <dbReference type="ARBA" id="ARBA00008334"/>
    </source>
</evidence>
<dbReference type="InterPro" id="IPR006900">
    <property type="entry name" value="Sec23/24_helical_dom"/>
</dbReference>
<dbReference type="InterPro" id="IPR012990">
    <property type="entry name" value="Beta-sandwich_Sec23_24"/>
</dbReference>
<dbReference type="AlphaFoldDB" id="K2NDZ1"/>
<dbReference type="GO" id="GO:0000149">
    <property type="term" value="F:SNARE binding"/>
    <property type="evidence" value="ECO:0007669"/>
    <property type="project" value="TreeGrafter"/>
</dbReference>
<dbReference type="SUPFAM" id="SSF81995">
    <property type="entry name" value="beta-sandwich domain of Sec23/24"/>
    <property type="match status" value="1"/>
</dbReference>
<dbReference type="InterPro" id="IPR036180">
    <property type="entry name" value="Gelsolin-like_dom_sf"/>
</dbReference>
<evidence type="ECO:0000256" key="9">
    <source>
        <dbReference type="ARBA" id="ARBA00023136"/>
    </source>
</evidence>
<protein>
    <submittedName>
        <fullName evidence="15">Protein transport protein Sec24A, putative</fullName>
    </submittedName>
</protein>
<dbReference type="InterPro" id="IPR036174">
    <property type="entry name" value="Znf_Sec23_Sec24_sf"/>
</dbReference>
<evidence type="ECO:0000256" key="4">
    <source>
        <dbReference type="ARBA" id="ARBA00022448"/>
    </source>
</evidence>
<dbReference type="GO" id="GO:0008270">
    <property type="term" value="F:zinc ion binding"/>
    <property type="evidence" value="ECO:0007669"/>
    <property type="project" value="InterPro"/>
</dbReference>
<feature type="compositionally biased region" description="Polar residues" evidence="10">
    <location>
        <begin position="107"/>
        <end position="128"/>
    </location>
</feature>
<dbReference type="Proteomes" id="UP000007350">
    <property type="component" value="Unassembled WGS sequence"/>
</dbReference>
<organism evidence="15 16">
    <name type="scientific">Trypanosoma cruzi marinkellei</name>
    <dbReference type="NCBI Taxonomy" id="85056"/>
    <lineage>
        <taxon>Eukaryota</taxon>
        <taxon>Discoba</taxon>
        <taxon>Euglenozoa</taxon>
        <taxon>Kinetoplastea</taxon>
        <taxon>Metakinetoplastina</taxon>
        <taxon>Trypanosomatida</taxon>
        <taxon>Trypanosomatidae</taxon>
        <taxon>Trypanosoma</taxon>
        <taxon>Schizotrypanum</taxon>
    </lineage>
</organism>
<dbReference type="Pfam" id="PF04811">
    <property type="entry name" value="Sec23_trunk"/>
    <property type="match status" value="1"/>
</dbReference>
<evidence type="ECO:0000256" key="7">
    <source>
        <dbReference type="ARBA" id="ARBA00022927"/>
    </source>
</evidence>
<name>K2NDZ1_TRYCR</name>
<dbReference type="GO" id="GO:0030127">
    <property type="term" value="C:COPII vesicle coat"/>
    <property type="evidence" value="ECO:0007669"/>
    <property type="project" value="InterPro"/>
</dbReference>
<keyword evidence="9" id="KW-0472">Membrane</keyword>
<dbReference type="Pfam" id="PF04810">
    <property type="entry name" value="zf-Sec23_Sec24"/>
    <property type="match status" value="1"/>
</dbReference>
<proteinExistence type="inferred from homology"/>
<evidence type="ECO:0000256" key="8">
    <source>
        <dbReference type="ARBA" id="ARBA00023034"/>
    </source>
</evidence>
<evidence type="ECO:0000313" key="15">
    <source>
        <dbReference type="EMBL" id="EKF33126.1"/>
    </source>
</evidence>
<evidence type="ECO:0000256" key="5">
    <source>
        <dbReference type="ARBA" id="ARBA00022824"/>
    </source>
</evidence>
<dbReference type="Gene3D" id="3.40.50.410">
    <property type="entry name" value="von Willebrand factor, type A domain"/>
    <property type="match status" value="1"/>
</dbReference>
<comment type="caution">
    <text evidence="15">The sequence shown here is derived from an EMBL/GenBank/DDBJ whole genome shotgun (WGS) entry which is preliminary data.</text>
</comment>
<dbReference type="SUPFAM" id="SSF82754">
    <property type="entry name" value="C-terminal, gelsolin-like domain of Sec23/24"/>
    <property type="match status" value="1"/>
</dbReference>
<accession>K2NDZ1</accession>
<evidence type="ECO:0000259" key="14">
    <source>
        <dbReference type="Pfam" id="PF08033"/>
    </source>
</evidence>
<evidence type="ECO:0000256" key="10">
    <source>
        <dbReference type="SAM" id="MobiDB-lite"/>
    </source>
</evidence>
<dbReference type="SUPFAM" id="SSF53300">
    <property type="entry name" value="vWA-like"/>
    <property type="match status" value="1"/>
</dbReference>
<dbReference type="Gene3D" id="2.30.30.380">
    <property type="entry name" value="Zn-finger domain of Sec23/24"/>
    <property type="match status" value="1"/>
</dbReference>
<evidence type="ECO:0000256" key="6">
    <source>
        <dbReference type="ARBA" id="ARBA00022892"/>
    </source>
</evidence>
<reference evidence="15 16" key="1">
    <citation type="journal article" date="2012" name="BMC Genomics">
        <title>Comparative genomic analysis of human infective Trypanosoma cruzi lineages with the bat-restricted subspecies T. cruzi marinkellei.</title>
        <authorList>
            <person name="Franzen O."/>
            <person name="Talavera-Lopez C."/>
            <person name="Ochaya S."/>
            <person name="Butler C.E."/>
            <person name="Messenger L.A."/>
            <person name="Lewis M.D."/>
            <person name="Llewellyn M.S."/>
            <person name="Marinkelle C.J."/>
            <person name="Tyler K.M."/>
            <person name="Miles M.A."/>
            <person name="Andersson B."/>
        </authorList>
    </citation>
    <scope>NUCLEOTIDE SEQUENCE [LARGE SCALE GENOMIC DNA]</scope>
    <source>
        <strain evidence="15 16">B7</strain>
    </source>
</reference>
<sequence length="911" mass="101692">MNFALPAEYYVAKQNAAAAAAARANGEGPPNLYHAFEDSHQIQQWGTAVPQQAPQGVDGQQQAYYNYPQQQQQQPQQQQQEVFYAQYPQQFIPQQQLQARGLPQATRGGQRSPLRSPTSQSRSYVNAQAQPADRVLSWEVQLARSHEKSKFLDHPSIPRFLHPNLAEDMAQVPQTLPYIVPVSRTTMRPTFQTLPSTSQLADTLQLPLGITFQPFAETQLPEVDLSSLGGRMIRCRKCSAYINPFTTFCEQGRRWQCILCRQLNEVFREYFCPLDAQTGLRTDVLQRPELTYCSVDFYPTSEFLRRPPQRPAFLLMLDCSYQAIASGQLHAICRGVLSALETMKNEDALYMGVIGFASTVYFFNLGSALQAPRVIIAPDVVHDVCNVDDNFKFEPIELPCAVNELVVHVKDAYRLLKDLFEKLPETFATTKDVGCAFGPALAAAISMLENSGGKIVASIDAMPSIGEGKLKPRFDMAKLSNQPKEYTVCSAANEWYKQRALACSNSNISIDLLVSGAQDVDLTTIAPLSRFTSGSIYRSTPLTINGMPEQVHRILTRYIAFESILRVRTSNGLVVPNFYGHCHVREPDLLALPVGDEDSSYSVQLQLGSEIKSGFAYIQVAIVHTNRSRERRIRVHTYQLNVSPSLSAVVNSADSLGVTCFLSKMAIDFAVNAPFQQAEKRVTDKLVATLRAAKKHNDGLGLRYGHFMLPESLRFVPQLLHGFFRNAAVGLSTASPILPDERVASMSMVMSTAPHTMVPYYTGWSYEVYSPHAAPENFPMPIFPTQTYFRSDGIFLVHIGSTLVLWYGRKADAHVVEAFGLTPSAEAPRSSQPLITEEQLVALRSRFEELVWNLRRDIQGAFTASLEACPQGNSVFEPALTRMMTEDEVRTLPSYTTFLRDLWQKVSTTGK</sequence>
<dbReference type="PANTHER" id="PTHR13803:SF39">
    <property type="entry name" value="SECRETORY 24AB, ISOFORM A"/>
    <property type="match status" value="1"/>
</dbReference>
<comment type="subcellular location">
    <subcellularLocation>
        <location evidence="2">Endoplasmic reticulum membrane</location>
    </subcellularLocation>
    <subcellularLocation>
        <location evidence="1">Golgi apparatus membrane</location>
    </subcellularLocation>
</comment>
<evidence type="ECO:0000259" key="11">
    <source>
        <dbReference type="Pfam" id="PF04810"/>
    </source>
</evidence>
<keyword evidence="4" id="KW-0813">Transport</keyword>
<dbReference type="GO" id="GO:0005789">
    <property type="term" value="C:endoplasmic reticulum membrane"/>
    <property type="evidence" value="ECO:0007669"/>
    <property type="project" value="UniProtKB-SubCell"/>
</dbReference>
<feature type="domain" description="Zinc finger Sec23/Sec24-type" evidence="11">
    <location>
        <begin position="233"/>
        <end position="270"/>
    </location>
</feature>
<dbReference type="SUPFAM" id="SSF82919">
    <property type="entry name" value="Zn-finger domain of Sec23/24"/>
    <property type="match status" value="1"/>
</dbReference>
<gene>
    <name evidence="15" type="ORF">MOQ_003016</name>
</gene>
<dbReference type="InterPro" id="IPR006896">
    <property type="entry name" value="Sec23/24_trunk_dom"/>
</dbReference>
<keyword evidence="7" id="KW-0653">Protein transport</keyword>
<feature type="region of interest" description="Disordered" evidence="10">
    <location>
        <begin position="98"/>
        <end position="128"/>
    </location>
</feature>
<dbReference type="Gene3D" id="2.60.40.1670">
    <property type="entry name" value="beta-sandwich domain of Sec23/24"/>
    <property type="match status" value="1"/>
</dbReference>
<feature type="domain" description="Sec23/Sec24 helical" evidence="13">
    <location>
        <begin position="656"/>
        <end position="757"/>
    </location>
</feature>
<dbReference type="InterPro" id="IPR029006">
    <property type="entry name" value="ADF-H/Gelsolin-like_dom_sf"/>
</dbReference>
<keyword evidence="6" id="KW-0931">ER-Golgi transport</keyword>
<evidence type="ECO:0000256" key="2">
    <source>
        <dbReference type="ARBA" id="ARBA00004586"/>
    </source>
</evidence>
<dbReference type="Pfam" id="PF04815">
    <property type="entry name" value="Sec23_helical"/>
    <property type="match status" value="1"/>
</dbReference>
<dbReference type="InterPro" id="IPR036175">
    <property type="entry name" value="Sec23/24_helical_dom_sf"/>
</dbReference>
<feature type="domain" description="Sec23/Sec24 trunk" evidence="12">
    <location>
        <begin position="308"/>
        <end position="541"/>
    </location>
</feature>
<feature type="domain" description="Sec23/Sec24 beta-sandwich" evidence="14">
    <location>
        <begin position="560"/>
        <end position="643"/>
    </location>
</feature>
<dbReference type="EMBL" id="AHKC01009420">
    <property type="protein sequence ID" value="EKF33126.1"/>
    <property type="molecule type" value="Genomic_DNA"/>
</dbReference>
<keyword evidence="16" id="KW-1185">Reference proteome</keyword>
<dbReference type="GO" id="GO:0090110">
    <property type="term" value="P:COPII-coated vesicle cargo loading"/>
    <property type="evidence" value="ECO:0007669"/>
    <property type="project" value="TreeGrafter"/>
</dbReference>
<evidence type="ECO:0000313" key="16">
    <source>
        <dbReference type="Proteomes" id="UP000007350"/>
    </source>
</evidence>
<keyword evidence="5" id="KW-0256">Endoplasmic reticulum</keyword>
<comment type="similarity">
    <text evidence="3">Belongs to the SEC23/SEC24 family. SEC24 subfamily.</text>
</comment>
<dbReference type="SUPFAM" id="SSF81811">
    <property type="entry name" value="Helical domain of Sec23/24"/>
    <property type="match status" value="1"/>
</dbReference>